<dbReference type="EMBL" id="LN681231">
    <property type="protein sequence ID" value="CEK27830.1"/>
    <property type="molecule type" value="Genomic_DNA"/>
</dbReference>
<dbReference type="Proteomes" id="UP000255169">
    <property type="component" value="Unassembled WGS sequence"/>
</dbReference>
<dbReference type="AlphaFoldDB" id="A0A085UBR4"/>
<proteinExistence type="predicted"/>
<dbReference type="OrthoDB" id="9972469at2"/>
<reference evidence="2 3" key="2">
    <citation type="submission" date="2018-06" db="EMBL/GenBank/DDBJ databases">
        <authorList>
            <consortium name="Pathogen Informatics"/>
            <person name="Doyle S."/>
        </authorList>
    </citation>
    <scope>NUCLEOTIDE SEQUENCE [LARGE SCALE GENOMIC DNA]</scope>
    <source>
        <strain evidence="2 3">NCTC10476</strain>
    </source>
</reference>
<gene>
    <name evidence="1" type="ORF">CSF007_10400</name>
    <name evidence="2" type="ORF">NCTC10476_00075</name>
</gene>
<reference evidence="1" key="1">
    <citation type="journal article" date="2015" name="Genome Announc.">
        <title>Complete Genome Sequence of Yersinia ruckeri Strain CSF007-82, Etiologic Agent of Red Mouth Disease in Salmonid Fish.</title>
        <authorList>
            <person name="Nelson M.C."/>
            <person name="LaPatra S.E."/>
            <person name="Welch T.J."/>
            <person name="Graf J."/>
        </authorList>
    </citation>
    <scope>NUCLEOTIDE SEQUENCE</scope>
    <source>
        <strain evidence="1">CSF007-82</strain>
    </source>
</reference>
<protein>
    <submittedName>
        <fullName evidence="1">Uncharacterized protein</fullName>
    </submittedName>
</protein>
<name>A0A085UBR4_YERRU</name>
<sequence>MLNLSRPLILFLLCVIVSGTDSGMLTNSHAFSLYPSSSSLYVPTSNDLEELRKSYEDSTTNASHIIKMEKSGSHKLLNKTSHA</sequence>
<evidence type="ECO:0000313" key="3">
    <source>
        <dbReference type="Proteomes" id="UP000255169"/>
    </source>
</evidence>
<dbReference type="RefSeq" id="WP_038240827.1">
    <property type="nucleotide sequence ID" value="NZ_CCYO01000024.1"/>
</dbReference>
<dbReference type="GeneID" id="66879752"/>
<dbReference type="EMBL" id="UHJG01000001">
    <property type="protein sequence ID" value="SUP98503.1"/>
    <property type="molecule type" value="Genomic_DNA"/>
</dbReference>
<evidence type="ECO:0000313" key="2">
    <source>
        <dbReference type="EMBL" id="SUP98503.1"/>
    </source>
</evidence>
<keyword evidence="3" id="KW-1185">Reference proteome</keyword>
<dbReference type="KEGG" id="yrb:UGYR_03255"/>
<dbReference type="PATRIC" id="fig|29486.44.peg.56"/>
<organism evidence="1">
    <name type="scientific">Yersinia ruckeri</name>
    <dbReference type="NCBI Taxonomy" id="29486"/>
    <lineage>
        <taxon>Bacteria</taxon>
        <taxon>Pseudomonadati</taxon>
        <taxon>Pseudomonadota</taxon>
        <taxon>Gammaproteobacteria</taxon>
        <taxon>Enterobacterales</taxon>
        <taxon>Yersiniaceae</taxon>
        <taxon>Yersinia</taxon>
    </lineage>
</organism>
<evidence type="ECO:0000313" key="1">
    <source>
        <dbReference type="EMBL" id="CEK27830.1"/>
    </source>
</evidence>
<accession>A0A085UBR4</accession>